<comment type="caution">
    <text evidence="2">The sequence shown here is derived from an EMBL/GenBank/DDBJ whole genome shotgun (WGS) entry which is preliminary data.</text>
</comment>
<keyword evidence="3" id="KW-1185">Reference proteome</keyword>
<protein>
    <submittedName>
        <fullName evidence="2">Uncharacterized protein</fullName>
    </submittedName>
</protein>
<evidence type="ECO:0000313" key="2">
    <source>
        <dbReference type="EMBL" id="MCY1013748.1"/>
    </source>
</evidence>
<name>A0A9X3F0H6_9BACT</name>
<keyword evidence="1" id="KW-0732">Signal</keyword>
<organism evidence="2 3">
    <name type="scientific">Nannocystis pusilla</name>
    <dbReference type="NCBI Taxonomy" id="889268"/>
    <lineage>
        <taxon>Bacteria</taxon>
        <taxon>Pseudomonadati</taxon>
        <taxon>Myxococcota</taxon>
        <taxon>Polyangia</taxon>
        <taxon>Nannocystales</taxon>
        <taxon>Nannocystaceae</taxon>
        <taxon>Nannocystis</taxon>
    </lineage>
</organism>
<accession>A0A9X3F0H6</accession>
<feature type="chain" id="PRO_5040797472" evidence="1">
    <location>
        <begin position="23"/>
        <end position="120"/>
    </location>
</feature>
<reference evidence="2" key="1">
    <citation type="submission" date="2022-11" db="EMBL/GenBank/DDBJ databases">
        <title>Minimal conservation of predation-associated metabolite biosynthetic gene clusters underscores biosynthetic potential of Myxococcota including descriptions for ten novel species: Archangium lansinium sp. nov., Myxococcus landrumus sp. nov., Nannocystis bai.</title>
        <authorList>
            <person name="Ahearne A."/>
            <person name="Stevens C."/>
            <person name="Phillips K."/>
        </authorList>
    </citation>
    <scope>NUCLEOTIDE SEQUENCE</scope>
    <source>
        <strain evidence="2">Na p29</strain>
    </source>
</reference>
<dbReference type="EMBL" id="JAPNKE010000002">
    <property type="protein sequence ID" value="MCY1013748.1"/>
    <property type="molecule type" value="Genomic_DNA"/>
</dbReference>
<feature type="signal peptide" evidence="1">
    <location>
        <begin position="1"/>
        <end position="22"/>
    </location>
</feature>
<proteinExistence type="predicted"/>
<evidence type="ECO:0000313" key="3">
    <source>
        <dbReference type="Proteomes" id="UP001150924"/>
    </source>
</evidence>
<dbReference type="RefSeq" id="WP_267777862.1">
    <property type="nucleotide sequence ID" value="NZ_JAPNKE010000002.1"/>
</dbReference>
<sequence length="120" mass="12717">MARPAACSARRLLGLTGGPARAAAVVLVHAESLARPRWPLAEMRVRDELRALGMTVAEARTRSTDDGAMAALLAEHAALAAVQTSRTSDRGEVTCAANDVLHGSRRRFQLASPAGRSTRM</sequence>
<dbReference type="AlphaFoldDB" id="A0A9X3F0H6"/>
<gene>
    <name evidence="2" type="ORF">OV079_51145</name>
</gene>
<evidence type="ECO:0000256" key="1">
    <source>
        <dbReference type="SAM" id="SignalP"/>
    </source>
</evidence>
<dbReference type="Proteomes" id="UP001150924">
    <property type="component" value="Unassembled WGS sequence"/>
</dbReference>